<dbReference type="RefSeq" id="WP_100269822.1">
    <property type="nucleotide sequence ID" value="NZ_CP024443.1"/>
</dbReference>
<organism evidence="4 5">
    <name type="scientific">Faucicola osloensis</name>
    <name type="common">Moraxella osloensis</name>
    <dbReference type="NCBI Taxonomy" id="34062"/>
    <lineage>
        <taxon>Bacteria</taxon>
        <taxon>Pseudomonadati</taxon>
        <taxon>Pseudomonadota</taxon>
        <taxon>Gammaproteobacteria</taxon>
        <taxon>Moraxellales</taxon>
        <taxon>Moraxellaceae</taxon>
        <taxon>Faucicola</taxon>
    </lineage>
</organism>
<dbReference type="AlphaFoldDB" id="A0A2D2LU35"/>
<dbReference type="InterPro" id="IPR001173">
    <property type="entry name" value="Glyco_trans_2-like"/>
</dbReference>
<dbReference type="SUPFAM" id="SSF53448">
    <property type="entry name" value="Nucleotide-diphospho-sugar transferases"/>
    <property type="match status" value="1"/>
</dbReference>
<name>A0A2D2LU35_FAUOS</name>
<protein>
    <recommendedName>
        <fullName evidence="3">Glycosyltransferase 2-like domain-containing protein</fullName>
    </recommendedName>
</protein>
<dbReference type="PANTHER" id="PTHR22916">
    <property type="entry name" value="GLYCOSYLTRANSFERASE"/>
    <property type="match status" value="1"/>
</dbReference>
<dbReference type="Proteomes" id="UP000229340">
    <property type="component" value="Chromosome"/>
</dbReference>
<keyword evidence="2" id="KW-0808">Transferase</keyword>
<evidence type="ECO:0000256" key="2">
    <source>
        <dbReference type="ARBA" id="ARBA00022679"/>
    </source>
</evidence>
<dbReference type="InterPro" id="IPR029044">
    <property type="entry name" value="Nucleotide-diphossugar_trans"/>
</dbReference>
<dbReference type="GO" id="GO:0016758">
    <property type="term" value="F:hexosyltransferase activity"/>
    <property type="evidence" value="ECO:0007669"/>
    <property type="project" value="UniProtKB-ARBA"/>
</dbReference>
<evidence type="ECO:0000313" key="5">
    <source>
        <dbReference type="Proteomes" id="UP000229340"/>
    </source>
</evidence>
<dbReference type="Pfam" id="PF00535">
    <property type="entry name" value="Glycos_transf_2"/>
    <property type="match status" value="1"/>
</dbReference>
<evidence type="ECO:0000256" key="1">
    <source>
        <dbReference type="ARBA" id="ARBA00022676"/>
    </source>
</evidence>
<gene>
    <name evidence="4" type="ORF">NP7_04250</name>
</gene>
<proteinExistence type="predicted"/>
<dbReference type="PANTHER" id="PTHR22916:SF51">
    <property type="entry name" value="GLYCOSYLTRANSFERASE EPSH-RELATED"/>
    <property type="match status" value="1"/>
</dbReference>
<dbReference type="EMBL" id="CP024443">
    <property type="protein sequence ID" value="ATR78532.1"/>
    <property type="molecule type" value="Genomic_DNA"/>
</dbReference>
<dbReference type="Gene3D" id="3.90.550.10">
    <property type="entry name" value="Spore Coat Polysaccharide Biosynthesis Protein SpsA, Chain A"/>
    <property type="match status" value="1"/>
</dbReference>
<reference evidence="5" key="1">
    <citation type="submission" date="2017-11" db="EMBL/GenBank/DDBJ databases">
        <title>Complete genome sequence of Moraxella osloensis NP7 isolated from human skin.</title>
        <authorList>
            <person name="Lee K."/>
            <person name="Lim J.Y."/>
            <person name="Hwang I."/>
        </authorList>
    </citation>
    <scope>NUCLEOTIDE SEQUENCE [LARGE SCALE GENOMIC DNA]</scope>
    <source>
        <strain evidence="5">NP7</strain>
    </source>
</reference>
<dbReference type="CDD" id="cd00761">
    <property type="entry name" value="Glyco_tranf_GTA_type"/>
    <property type="match status" value="1"/>
</dbReference>
<evidence type="ECO:0000313" key="4">
    <source>
        <dbReference type="EMBL" id="ATR78532.1"/>
    </source>
</evidence>
<evidence type="ECO:0000259" key="3">
    <source>
        <dbReference type="Pfam" id="PF00535"/>
    </source>
</evidence>
<sequence length="323" mass="37619">MQSQSKPITISILIPVYNVADYVKECLNSILVQIDDNAEIIVMNDASTDNSWEVLQAYQTHPKITLVQAPHNRGLSGTRNALLPLATNQYVWFIDSDDAMHDGAYTKVVNALASMDVDMLGGNYMAWRGDNKRPKKAFVGTANQIINNDSLQFIKNIVENNSNHVWNKVYRRSVIEKISFQEGKKFEDIYYMTDLSKVIKNFAFIDYPLIDYRERQGSIIQTLDKKYVDDYLGAFLYRVNHLKANLGEDPSFQNYLHYKTYNRYAGLVKKLKDNQQLDMLNYLKDHFNIKFDHIYRCIGQQIGWIRYQKLGFKHRQTEKILSQ</sequence>
<keyword evidence="1" id="KW-0328">Glycosyltransferase</keyword>
<feature type="domain" description="Glycosyltransferase 2-like" evidence="3">
    <location>
        <begin position="11"/>
        <end position="178"/>
    </location>
</feature>
<accession>A0A2D2LU35</accession>